<feature type="region of interest" description="Disordered" evidence="5">
    <location>
        <begin position="1"/>
        <end position="36"/>
    </location>
</feature>
<feature type="transmembrane region" description="Helical" evidence="6">
    <location>
        <begin position="350"/>
        <end position="370"/>
    </location>
</feature>
<dbReference type="EMBL" id="JAVFWL010000004">
    <property type="protein sequence ID" value="KAK6750326.1"/>
    <property type="molecule type" value="Genomic_DNA"/>
</dbReference>
<dbReference type="InterPro" id="IPR020846">
    <property type="entry name" value="MFS_dom"/>
</dbReference>
<feature type="transmembrane region" description="Helical" evidence="6">
    <location>
        <begin position="382"/>
        <end position="403"/>
    </location>
</feature>
<evidence type="ECO:0000256" key="2">
    <source>
        <dbReference type="ARBA" id="ARBA00022692"/>
    </source>
</evidence>
<accession>A0ABR1DLJ1</accession>
<keyword evidence="9" id="KW-1185">Reference proteome</keyword>
<dbReference type="PROSITE" id="PS50850">
    <property type="entry name" value="MFS"/>
    <property type="match status" value="1"/>
</dbReference>
<keyword evidence="3 6" id="KW-1133">Transmembrane helix</keyword>
<dbReference type="InterPro" id="IPR005828">
    <property type="entry name" value="MFS_sugar_transport-like"/>
</dbReference>
<evidence type="ECO:0000259" key="7">
    <source>
        <dbReference type="PROSITE" id="PS50850"/>
    </source>
</evidence>
<dbReference type="InterPro" id="IPR036259">
    <property type="entry name" value="MFS_trans_sf"/>
</dbReference>
<feature type="compositionally biased region" description="Basic and acidic residues" evidence="5">
    <location>
        <begin position="11"/>
        <end position="36"/>
    </location>
</feature>
<dbReference type="Proteomes" id="UP001303046">
    <property type="component" value="Unassembled WGS sequence"/>
</dbReference>
<feature type="transmembrane region" description="Helical" evidence="6">
    <location>
        <begin position="483"/>
        <end position="502"/>
    </location>
</feature>
<gene>
    <name evidence="8" type="primary">Necator_chrIV.g15645</name>
    <name evidence="8" type="ORF">RB195_002350</name>
</gene>
<evidence type="ECO:0000313" key="8">
    <source>
        <dbReference type="EMBL" id="KAK6750326.1"/>
    </source>
</evidence>
<feature type="transmembrane region" description="Helical" evidence="6">
    <location>
        <begin position="141"/>
        <end position="161"/>
    </location>
</feature>
<protein>
    <recommendedName>
        <fullName evidence="7">Major facilitator superfamily (MFS) profile domain-containing protein</fullName>
    </recommendedName>
</protein>
<feature type="transmembrane region" description="Helical" evidence="6">
    <location>
        <begin position="312"/>
        <end position="338"/>
    </location>
</feature>
<feature type="transmembrane region" description="Helical" evidence="6">
    <location>
        <begin position="109"/>
        <end position="129"/>
    </location>
</feature>
<dbReference type="SUPFAM" id="SSF103473">
    <property type="entry name" value="MFS general substrate transporter"/>
    <property type="match status" value="1"/>
</dbReference>
<evidence type="ECO:0000256" key="1">
    <source>
        <dbReference type="ARBA" id="ARBA00004141"/>
    </source>
</evidence>
<evidence type="ECO:0000313" key="9">
    <source>
        <dbReference type="Proteomes" id="UP001303046"/>
    </source>
</evidence>
<feature type="domain" description="Major facilitator superfamily (MFS) profile" evidence="7">
    <location>
        <begin position="61"/>
        <end position="506"/>
    </location>
</feature>
<evidence type="ECO:0000256" key="5">
    <source>
        <dbReference type="SAM" id="MobiDB-lite"/>
    </source>
</evidence>
<feature type="transmembrane region" description="Helical" evidence="6">
    <location>
        <begin position="173"/>
        <end position="191"/>
    </location>
</feature>
<feature type="transmembrane region" description="Helical" evidence="6">
    <location>
        <begin position="451"/>
        <end position="471"/>
    </location>
</feature>
<comment type="caution">
    <text evidence="8">The sequence shown here is derived from an EMBL/GenBank/DDBJ whole genome shotgun (WGS) entry which is preliminary data.</text>
</comment>
<dbReference type="PROSITE" id="PS00216">
    <property type="entry name" value="SUGAR_TRANSPORT_1"/>
    <property type="match status" value="1"/>
</dbReference>
<feature type="transmembrane region" description="Helical" evidence="6">
    <location>
        <begin position="231"/>
        <end position="253"/>
    </location>
</feature>
<feature type="transmembrane region" description="Helical" evidence="6">
    <location>
        <begin position="409"/>
        <end position="439"/>
    </location>
</feature>
<keyword evidence="2 6" id="KW-0812">Transmembrane</keyword>
<keyword evidence="4 6" id="KW-0472">Membrane</keyword>
<dbReference type="Pfam" id="PF00083">
    <property type="entry name" value="Sugar_tr"/>
    <property type="match status" value="1"/>
</dbReference>
<evidence type="ECO:0000256" key="3">
    <source>
        <dbReference type="ARBA" id="ARBA00022989"/>
    </source>
</evidence>
<dbReference type="Gene3D" id="1.20.1250.20">
    <property type="entry name" value="MFS general substrate transporter like domains"/>
    <property type="match status" value="1"/>
</dbReference>
<reference evidence="8 9" key="1">
    <citation type="submission" date="2023-08" db="EMBL/GenBank/DDBJ databases">
        <title>A Necator americanus chromosomal reference genome.</title>
        <authorList>
            <person name="Ilik V."/>
            <person name="Petrzelkova K.J."/>
            <person name="Pardy F."/>
            <person name="Fuh T."/>
            <person name="Niatou-Singa F.S."/>
            <person name="Gouil Q."/>
            <person name="Baker L."/>
            <person name="Ritchie M.E."/>
            <person name="Jex A.R."/>
            <person name="Gazzola D."/>
            <person name="Li H."/>
            <person name="Toshio Fujiwara R."/>
            <person name="Zhan B."/>
            <person name="Aroian R.V."/>
            <person name="Pafco B."/>
            <person name="Schwarz E.M."/>
        </authorList>
    </citation>
    <scope>NUCLEOTIDE SEQUENCE [LARGE SCALE GENOMIC DNA]</scope>
    <source>
        <strain evidence="8 9">Aroian</strain>
        <tissue evidence="8">Whole animal</tissue>
    </source>
</reference>
<dbReference type="InterPro" id="IPR003663">
    <property type="entry name" value="Sugar/inositol_transpt"/>
</dbReference>
<name>A0ABR1DLJ1_NECAM</name>
<proteinExistence type="predicted"/>
<dbReference type="InterPro" id="IPR045263">
    <property type="entry name" value="GLUT"/>
</dbReference>
<organism evidence="8 9">
    <name type="scientific">Necator americanus</name>
    <name type="common">Human hookworm</name>
    <dbReference type="NCBI Taxonomy" id="51031"/>
    <lineage>
        <taxon>Eukaryota</taxon>
        <taxon>Metazoa</taxon>
        <taxon>Ecdysozoa</taxon>
        <taxon>Nematoda</taxon>
        <taxon>Chromadorea</taxon>
        <taxon>Rhabditida</taxon>
        <taxon>Rhabditina</taxon>
        <taxon>Rhabditomorpha</taxon>
        <taxon>Strongyloidea</taxon>
        <taxon>Ancylostomatidae</taxon>
        <taxon>Bunostominae</taxon>
        <taxon>Necator</taxon>
    </lineage>
</organism>
<dbReference type="PRINTS" id="PR00171">
    <property type="entry name" value="SUGRTRNSPORT"/>
</dbReference>
<dbReference type="PANTHER" id="PTHR23503">
    <property type="entry name" value="SOLUTE CARRIER FAMILY 2"/>
    <property type="match status" value="1"/>
</dbReference>
<comment type="subcellular location">
    <subcellularLocation>
        <location evidence="1">Membrane</location>
        <topology evidence="1">Multi-pass membrane protein</topology>
    </subcellularLocation>
</comment>
<feature type="transmembrane region" description="Helical" evidence="6">
    <location>
        <begin position="198"/>
        <end position="219"/>
    </location>
</feature>
<sequence>MAEQSGVSADPSRDGLTEPLRGSKEHSKESNEPQKLSKELLAGSRRAQGSKWPTWNLAKTALMVSIGGGFNFGYQLLITNPAQEALIQFLNDSYAEYHGTRQDRAGLEFIWGVIVSSLFWGATVGSLVIQTVADRLGRKYGIISNFVLQVFSIVLTILSFFTNSYILYTASRVLLGIAISISIGIGPMFIIECSPVACRGLISMSTGVMLQVGLVAGSITAMPEIFGTTDLWWVVYAVEGVLTFVVSVFLFCIPESPSFLMSKGKKEEAEKALMFYHGITEEETQPLLAAMKNAGSGERPLGLFEIFTDKTWLCGFLVGVGIMSGTILCGVAAVNAFAFEILTNVGLDPLQASLGNMVICIMAVIGVLASGRLVESWGRRPLLIYTFGGLAIINSLISGFMLWFESSPIALIGWCVVLSICCFNLLFAAGPGPICFFVAGELVGQNARAATFTWVNIAMNGFRTILLVIYFPVKNLLGGPISYFVLFFPPCAFAVTLCYFYLPETTGKTPEEARAAMKNLPRLRGGMEADPEKSQDESY</sequence>
<dbReference type="InterPro" id="IPR005829">
    <property type="entry name" value="Sugar_transporter_CS"/>
</dbReference>
<evidence type="ECO:0000256" key="6">
    <source>
        <dbReference type="SAM" id="Phobius"/>
    </source>
</evidence>
<evidence type="ECO:0000256" key="4">
    <source>
        <dbReference type="ARBA" id="ARBA00023136"/>
    </source>
</evidence>
<dbReference type="PANTHER" id="PTHR23503:SF96">
    <property type="entry name" value="MAJOR FACILITATOR SUPERFAMILY (MFS) PROFILE DOMAIN-CONTAINING PROTEIN"/>
    <property type="match status" value="1"/>
</dbReference>